<evidence type="ECO:0000313" key="5">
    <source>
        <dbReference type="Proteomes" id="UP000305654"/>
    </source>
</evidence>
<accession>A0A5R9J4R0</accession>
<comment type="similarity">
    <text evidence="1">Belongs to the MlaA family.</text>
</comment>
<dbReference type="PANTHER" id="PTHR30035:SF3">
    <property type="entry name" value="INTERMEMBRANE PHOSPHOLIPID TRANSPORT SYSTEM LIPOPROTEIN MLAA"/>
    <property type="match status" value="1"/>
</dbReference>
<protein>
    <submittedName>
        <fullName evidence="4">VacJ family lipoprotein</fullName>
    </submittedName>
</protein>
<dbReference type="Proteomes" id="UP000305654">
    <property type="component" value="Unassembled WGS sequence"/>
</dbReference>
<dbReference type="Pfam" id="PF04333">
    <property type="entry name" value="MlaA"/>
    <property type="match status" value="1"/>
</dbReference>
<dbReference type="PROSITE" id="PS51257">
    <property type="entry name" value="PROKAR_LIPOPROTEIN"/>
    <property type="match status" value="1"/>
</dbReference>
<dbReference type="EMBL" id="VCDI01000006">
    <property type="protein sequence ID" value="TLU71497.1"/>
    <property type="molecule type" value="Genomic_DNA"/>
</dbReference>
<dbReference type="AlphaFoldDB" id="A0A5R9J4R0"/>
<keyword evidence="5" id="KW-1185">Reference proteome</keyword>
<dbReference type="GO" id="GO:0016020">
    <property type="term" value="C:membrane"/>
    <property type="evidence" value="ECO:0007669"/>
    <property type="project" value="InterPro"/>
</dbReference>
<comment type="caution">
    <text evidence="4">The sequence shown here is derived from an EMBL/GenBank/DDBJ whole genome shotgun (WGS) entry which is preliminary data.</text>
</comment>
<dbReference type="InterPro" id="IPR007428">
    <property type="entry name" value="MlaA"/>
</dbReference>
<dbReference type="PANTHER" id="PTHR30035">
    <property type="entry name" value="LIPOPROTEIN VACJ-RELATED"/>
    <property type="match status" value="1"/>
</dbReference>
<dbReference type="OrthoDB" id="9785326at2"/>
<evidence type="ECO:0000256" key="2">
    <source>
        <dbReference type="ARBA" id="ARBA00022729"/>
    </source>
</evidence>
<feature type="signal peptide" evidence="3">
    <location>
        <begin position="1"/>
        <end position="26"/>
    </location>
</feature>
<keyword evidence="2 3" id="KW-0732">Signal</keyword>
<name>A0A5R9J4R0_9PROT</name>
<keyword evidence="4" id="KW-0449">Lipoprotein</keyword>
<gene>
    <name evidence="4" type="ORF">FE263_16545</name>
</gene>
<evidence type="ECO:0000256" key="1">
    <source>
        <dbReference type="ARBA" id="ARBA00010634"/>
    </source>
</evidence>
<feature type="chain" id="PRO_5024429749" evidence="3">
    <location>
        <begin position="27"/>
        <end position="300"/>
    </location>
</feature>
<organism evidence="4 5">
    <name type="scientific">Lichenicoccus roseus</name>
    <dbReference type="NCBI Taxonomy" id="2683649"/>
    <lineage>
        <taxon>Bacteria</taxon>
        <taxon>Pseudomonadati</taxon>
        <taxon>Pseudomonadota</taxon>
        <taxon>Alphaproteobacteria</taxon>
        <taxon>Acetobacterales</taxon>
        <taxon>Acetobacteraceae</taxon>
        <taxon>Lichenicoccus</taxon>
    </lineage>
</organism>
<reference evidence="4 5" key="1">
    <citation type="submission" date="2019-05" db="EMBL/GenBank/DDBJ databases">
        <authorList>
            <person name="Pankratov T."/>
            <person name="Grouzdev D."/>
        </authorList>
    </citation>
    <scope>NUCLEOTIDE SEQUENCE [LARGE SCALE GENOMIC DNA]</scope>
    <source>
        <strain evidence="4 5">KEBCLARHB70R</strain>
    </source>
</reference>
<evidence type="ECO:0000256" key="3">
    <source>
        <dbReference type="SAM" id="SignalP"/>
    </source>
</evidence>
<evidence type="ECO:0000313" key="4">
    <source>
        <dbReference type="EMBL" id="TLU71497.1"/>
    </source>
</evidence>
<dbReference type="PRINTS" id="PR01805">
    <property type="entry name" value="VACJLIPOPROT"/>
</dbReference>
<sequence length="300" mass="32002">MQPRSIRRGPACPAMLILLPVLGLFAGCATPPPASDPDAVADFKATNDPLEPTNRFFYAVNDGILTYALTPVARQYQALVPRPVRTGIHNVLNNIGMPVQFVDDVLEAKPRRAGDTFMRFAINTTFGIGGVLDLAKPAGYPDHNADGGTTLALWGVPAGPYLYLPVFGPSGLRDGVGRGMDAAYNPFTWLSFDGSNSFGWSQAGLGALDQTAAHLKDIEQVKAGALDPYATFRSLYRQLRVSQVQAIRNDRRATVPDWYSDAGPNGATKPQVPLGLSVRPVLTPLAPPLAAQGPRSSAGH</sequence>
<proteinExistence type="inferred from homology"/>
<dbReference type="GO" id="GO:0120010">
    <property type="term" value="P:intermembrane phospholipid transfer"/>
    <property type="evidence" value="ECO:0007669"/>
    <property type="project" value="TreeGrafter"/>
</dbReference>